<dbReference type="Proteomes" id="UP000694660">
    <property type="component" value="Unassembled WGS sequence"/>
</dbReference>
<dbReference type="AlphaFoldDB" id="A0A944H981"/>
<gene>
    <name evidence="2" type="ORF">I8J34_18255</name>
</gene>
<protein>
    <submittedName>
        <fullName evidence="2">DUF4123 domain-containing protein</fullName>
    </submittedName>
</protein>
<evidence type="ECO:0000259" key="1">
    <source>
        <dbReference type="Pfam" id="PF13503"/>
    </source>
</evidence>
<keyword evidence="3" id="KW-1185">Reference proteome</keyword>
<dbReference type="RefSeq" id="WP_214363067.1">
    <property type="nucleotide sequence ID" value="NZ_JAEKFT010000025.1"/>
</dbReference>
<feature type="domain" description="DUF4123" evidence="1">
    <location>
        <begin position="54"/>
        <end position="173"/>
    </location>
</feature>
<sequence>MSARGDEGRLTVCHDAVRKDDAMTRFLQNTHGGSLAPHLSQWLAQCGDETHSPYALIDMSMLEPTTHGRLERLAGPSIELLAGTDYEAYGELGPRLFALSAIDSTALARLTGTTDARPALSVLEITTHAGVPDLRGLQWLADAQGTDDTRLYCRYADTRILPNVLSVLDPTQSAWLARTIRRWAWVGRDGTLESIDFTPTDSAAPRHDETRIHFDDAQFGTLMQAAEADTLFDDLHDQSPEIIPTADPATLWRRLDALLDIARTHGIDDAPDQRQFITLAWSASEHFHTLPALAATFDATRSGSKRFADAVAGWNDDIWNQIEALAEHSAKASASEHP</sequence>
<reference evidence="3" key="1">
    <citation type="journal article" date="2022" name="ISME J.">
        <title>Genetic and phylogenetic analysis of dissimilatory iodate-reducing bacteria identifies potential niches across the world's oceans.</title>
        <authorList>
            <person name="Reyes-Umana V."/>
            <person name="Henning Z."/>
            <person name="Lee K."/>
            <person name="Barnum T.P."/>
            <person name="Coates J.D."/>
        </authorList>
    </citation>
    <scope>NUCLEOTIDE SEQUENCE [LARGE SCALE GENOMIC DNA]</scope>
    <source>
        <strain evidence="3">IR12</strain>
    </source>
</reference>
<comment type="caution">
    <text evidence="2">The sequence shown here is derived from an EMBL/GenBank/DDBJ whole genome shotgun (WGS) entry which is preliminary data.</text>
</comment>
<name>A0A944H981_DENI1</name>
<dbReference type="Pfam" id="PF13503">
    <property type="entry name" value="DUF4123"/>
    <property type="match status" value="1"/>
</dbReference>
<evidence type="ECO:0000313" key="3">
    <source>
        <dbReference type="Proteomes" id="UP000694660"/>
    </source>
</evidence>
<evidence type="ECO:0000313" key="2">
    <source>
        <dbReference type="EMBL" id="MBT0963128.1"/>
    </source>
</evidence>
<dbReference type="EMBL" id="JAEKFT010000025">
    <property type="protein sequence ID" value="MBT0963128.1"/>
    <property type="molecule type" value="Genomic_DNA"/>
</dbReference>
<organism evidence="2 3">
    <name type="scientific">Denitromonas iodatirespirans</name>
    <dbReference type="NCBI Taxonomy" id="2795389"/>
    <lineage>
        <taxon>Bacteria</taxon>
        <taxon>Pseudomonadati</taxon>
        <taxon>Pseudomonadota</taxon>
        <taxon>Betaproteobacteria</taxon>
        <taxon>Rhodocyclales</taxon>
        <taxon>Zoogloeaceae</taxon>
        <taxon>Denitromonas</taxon>
    </lineage>
</organism>
<dbReference type="InterPro" id="IPR025391">
    <property type="entry name" value="DUF4123"/>
</dbReference>
<accession>A0A944H981</accession>
<proteinExistence type="predicted"/>